<protein>
    <submittedName>
        <fullName evidence="5">Tail tape-measure protein</fullName>
    </submittedName>
</protein>
<dbReference type="EMBL" id="PP179318">
    <property type="protein sequence ID" value="XAI70027.1"/>
    <property type="molecule type" value="Genomic_DNA"/>
</dbReference>
<evidence type="ECO:0000256" key="2">
    <source>
        <dbReference type="SAM" id="Coils"/>
    </source>
</evidence>
<evidence type="ECO:0000313" key="5">
    <source>
        <dbReference type="EMBL" id="XAI70027.1"/>
    </source>
</evidence>
<keyword evidence="2" id="KW-0175">Coiled coil</keyword>
<dbReference type="InterPro" id="IPR053058">
    <property type="entry name" value="Mulikevirus_tape_measure"/>
</dbReference>
<dbReference type="Pfam" id="PF09718">
    <property type="entry name" value="Tape_meas_lam_C"/>
    <property type="match status" value="1"/>
</dbReference>
<evidence type="ECO:0000259" key="3">
    <source>
        <dbReference type="Pfam" id="PF09718"/>
    </source>
</evidence>
<feature type="domain" description="Bacteriophage tail tape measure C-terminal" evidence="3">
    <location>
        <begin position="944"/>
        <end position="1009"/>
    </location>
</feature>
<gene>
    <name evidence="5" type="ORF">Nican01_00014</name>
</gene>
<sequence length="1188" mass="126011">MSLGTLVLDLTLNGGQFTVSLNSASGALARFIMGANNANSAINRTETGFRQFGRLLRDTVLTLGLARDAIRTVVDATLGWQKTIADTNGQMQRSIQLMKSFSKETDPVKATAQAMADVNMLLTKASNAPFSLKAITDSFVKLRVSGIEPINQGFNALVDSVAQFGGNDEALKRASVAIQQMAGKGVVSMEELRQQLGEAVPTAIQQMADGLGVTYSKLVKEISQGKVKSEPAIIAMFREMELQSKGSAEAMMNTWQGATAQLETEFTKLMLTVGGFQEGYGEGTYMHGITSGIKELTSILKDPSTLASAKAFGQGLTSVMNAAIDGLKWVIEYRSAIYELGKAFLTIYAATKAVTIIRSLGGAFAGMATSILGAGGAVRTQMTAISTSFSTFTSGIGALRSGTTAAAGAMSAARGIIGMVGGAAAIATGPIGLLTAAVAAGAYSWWEYKKAAQAGIQAMIDAKGQGAGLAEVLKAQDKIKENDADIAALQRDNAIAATKDQPTTASNFMDKLAADYIDVVGNNKKIAALQKESSQLNDAITVGQANIIKSRAQTEFETAKDSITDGMQVVNKQYRESLKDWQQTLVDADKSGKSKDESFMAASAKNKFELEKTRLTAEYDLYSKQIDAIQKQIDSKSETTKDGKVIGLDEAGVAAKVRAANQLRDALGQVGDQQVALIQSAKTFADTKLDGGGKGQKVAFDMLTIFVDGMRKKLATLDAKVEETNPYLAQLEATIESLGGVHLPNFDKMVADGKKFAEQTFLLEKAQTAAKASAKEYGDAQERVGQISALITSKLSKVENLNPWEKASADAVRYEEELVDLQKKLDETKQKAYDAQVKGTGDGLLQKLEGEAVKTAAAIEQLNQKIEQLKVSDTAKKMQEDARAISDGLMSNTDKVKAQYDRQTQWADEFYANHKDQLGKDGEAMASYNAYRVQLDAQYQRDTESGLQEWIRNNKDATDQYKSLWGSAMDKFVDTVVDGLASGKMEFSDFVEYILKEFLRIQIAKQLAAAAEATSGSSGILGSIVSGIGNYFTGGAAAAAGNGMAAGSAGAISSDLGASQAGYSAKYFANGGVMTEYGELALRKYANGGVADRPQMAIYGEGSMNEAFVPLPDGRSIPVTVSGTGAGNSMSKSTGAVPVTVNVYGADGDQQDASSSSKFDGEQMVIDIILKKASQPGPVRDAIKNAAA</sequence>
<dbReference type="InterPro" id="IPR006431">
    <property type="entry name" value="Phage_tape_meas_C"/>
</dbReference>
<dbReference type="InterPro" id="IPR013491">
    <property type="entry name" value="Tape_meas_N"/>
</dbReference>
<dbReference type="Pfam" id="PF20155">
    <property type="entry name" value="TMP_3"/>
    <property type="match status" value="1"/>
</dbReference>
<feature type="coiled-coil region" evidence="2">
    <location>
        <begin position="763"/>
        <end position="872"/>
    </location>
</feature>
<dbReference type="PANTHER" id="PTHR38812">
    <property type="entry name" value="MU-LIKE PROPHAGE FLUMU PROTEIN GP42"/>
    <property type="match status" value="1"/>
</dbReference>
<feature type="domain" description="Tape measure protein N-terminal" evidence="4">
    <location>
        <begin position="85"/>
        <end position="270"/>
    </location>
</feature>
<dbReference type="NCBIfam" id="TIGR02675">
    <property type="entry name" value="tape_meas_nterm"/>
    <property type="match status" value="1"/>
</dbReference>
<evidence type="ECO:0000256" key="1">
    <source>
        <dbReference type="ARBA" id="ARBA00022465"/>
    </source>
</evidence>
<evidence type="ECO:0000259" key="4">
    <source>
        <dbReference type="Pfam" id="PF20155"/>
    </source>
</evidence>
<dbReference type="GO" id="GO:0098003">
    <property type="term" value="P:viral tail assembly"/>
    <property type="evidence" value="ECO:0007669"/>
    <property type="project" value="UniProtKB-KW"/>
</dbReference>
<dbReference type="PANTHER" id="PTHR38812:SF2">
    <property type="entry name" value="MU-LIKE PROPHAGE FLUMU PROTEIN GP42"/>
    <property type="match status" value="1"/>
</dbReference>
<proteinExistence type="predicted"/>
<accession>A0AAU6W0A4</accession>
<keyword evidence="1" id="KW-1188">Viral release from host cell</keyword>
<name>A0AAU6W0A4_9CAUD</name>
<organism evidence="5">
    <name type="scientific">Pseudomonas phage Nican01</name>
    <dbReference type="NCBI Taxonomy" id="3138540"/>
    <lineage>
        <taxon>Viruses</taxon>
        <taxon>Duplodnaviria</taxon>
        <taxon>Heunggongvirae</taxon>
        <taxon>Uroviricota</taxon>
        <taxon>Caudoviricetes</taxon>
        <taxon>Nickievirus</taxon>
    </lineage>
</organism>
<reference evidence="5" key="1">
    <citation type="journal article" date="2024" name="J. Gen. Virol.">
        <title>Novel phages of Pseudomonas syringae unveil numerous potential auxiliary metabolic genes.</title>
        <authorList>
            <person name="Feltin C."/>
            <person name="Garneau J.R."/>
            <person name="Morris C.E."/>
            <person name="Berard A."/>
            <person name="Torres-Barcelo C."/>
        </authorList>
    </citation>
    <scope>NUCLEOTIDE SEQUENCE</scope>
</reference>
<keyword evidence="1" id="KW-1245">Viral tail assembly</keyword>